<accession>A0A7X0KZY0</accession>
<gene>
    <name evidence="1" type="ORF">BKA00_003814</name>
</gene>
<dbReference type="AlphaFoldDB" id="A0A7X0KZY0"/>
<organism evidence="1 2">
    <name type="scientific">Actinomadura coerulea</name>
    <dbReference type="NCBI Taxonomy" id="46159"/>
    <lineage>
        <taxon>Bacteria</taxon>
        <taxon>Bacillati</taxon>
        <taxon>Actinomycetota</taxon>
        <taxon>Actinomycetes</taxon>
        <taxon>Streptosporangiales</taxon>
        <taxon>Thermomonosporaceae</taxon>
        <taxon>Actinomadura</taxon>
    </lineage>
</organism>
<evidence type="ECO:0000313" key="2">
    <source>
        <dbReference type="Proteomes" id="UP000546324"/>
    </source>
</evidence>
<reference evidence="1 2" key="1">
    <citation type="submission" date="2020-08" db="EMBL/GenBank/DDBJ databases">
        <title>Sequencing the genomes of 1000 actinobacteria strains.</title>
        <authorList>
            <person name="Klenk H.-P."/>
        </authorList>
    </citation>
    <scope>NUCLEOTIDE SEQUENCE [LARGE SCALE GENOMIC DNA]</scope>
    <source>
        <strain evidence="1 2">DSM 43675</strain>
    </source>
</reference>
<proteinExistence type="predicted"/>
<keyword evidence="2" id="KW-1185">Reference proteome</keyword>
<name>A0A7X0KZY0_9ACTN</name>
<sequence>MIPDDVSTIALVAGVDGPGTFDGVAVRADVHGGPRFEAPAMSGG</sequence>
<dbReference type="RefSeq" id="WP_268248192.1">
    <property type="nucleotide sequence ID" value="NZ_JACHMQ010000001.1"/>
</dbReference>
<evidence type="ECO:0000313" key="1">
    <source>
        <dbReference type="EMBL" id="MBB6396900.1"/>
    </source>
</evidence>
<comment type="caution">
    <text evidence="1">The sequence shown here is derived from an EMBL/GenBank/DDBJ whole genome shotgun (WGS) entry which is preliminary data.</text>
</comment>
<protein>
    <submittedName>
        <fullName evidence="1">Uncharacterized protein</fullName>
    </submittedName>
</protein>
<dbReference type="Proteomes" id="UP000546324">
    <property type="component" value="Unassembled WGS sequence"/>
</dbReference>
<dbReference type="EMBL" id="JACHMQ010000001">
    <property type="protein sequence ID" value="MBB6396900.1"/>
    <property type="molecule type" value="Genomic_DNA"/>
</dbReference>